<dbReference type="InterPro" id="IPR055766">
    <property type="entry name" value="DUF7342"/>
</dbReference>
<evidence type="ECO:0000313" key="3">
    <source>
        <dbReference type="Proteomes" id="UP000641625"/>
    </source>
</evidence>
<evidence type="ECO:0000313" key="2">
    <source>
        <dbReference type="EMBL" id="NLV12198.1"/>
    </source>
</evidence>
<gene>
    <name evidence="2" type="ORF">GOC77_02745</name>
</gene>
<dbReference type="EMBL" id="WOWA01000002">
    <property type="protein sequence ID" value="NLV12198.1"/>
    <property type="molecule type" value="Genomic_DNA"/>
</dbReference>
<protein>
    <submittedName>
        <fullName evidence="2">ArsR family transcriptional regulator</fullName>
    </submittedName>
</protein>
<feature type="region of interest" description="Disordered" evidence="1">
    <location>
        <begin position="113"/>
        <end position="137"/>
    </location>
</feature>
<dbReference type="Proteomes" id="UP000641625">
    <property type="component" value="Unassembled WGS sequence"/>
</dbReference>
<evidence type="ECO:0000256" key="1">
    <source>
        <dbReference type="SAM" id="MobiDB-lite"/>
    </source>
</evidence>
<dbReference type="Pfam" id="PF24033">
    <property type="entry name" value="DUF7342"/>
    <property type="match status" value="1"/>
</dbReference>
<comment type="caution">
    <text evidence="2">The sequence shown here is derived from an EMBL/GenBank/DDBJ whole genome shotgun (WGS) entry which is preliminary data.</text>
</comment>
<dbReference type="AlphaFoldDB" id="A0A847ULY6"/>
<dbReference type="RefSeq" id="WP_170095848.1">
    <property type="nucleotide sequence ID" value="NZ_WOWA01000002.1"/>
</dbReference>
<sequence>MTDQSPGIQDWKKHTSVYERVKSVATTVSKPRSLSYIADSAHVAEDTARDHLERLVSLNVLLKTEHDDGARYSPDPLHTRIQTLRDLIEGHDRDGLIELKAEVQSRIEEWETEYNADSPDELRAGATETDTASQTRNLRKTASDWELALYRLSVIEDAIENYATYSTDFRSSA</sequence>
<name>A0A847ULY6_HALAR</name>
<accession>A0A847ULY6</accession>
<proteinExistence type="predicted"/>
<organism evidence="2 3">
    <name type="scientific">Haloarcula argentinensis</name>
    <dbReference type="NCBI Taxonomy" id="43776"/>
    <lineage>
        <taxon>Archaea</taxon>
        <taxon>Methanobacteriati</taxon>
        <taxon>Methanobacteriota</taxon>
        <taxon>Stenosarchaea group</taxon>
        <taxon>Halobacteria</taxon>
        <taxon>Halobacteriales</taxon>
        <taxon>Haloarculaceae</taxon>
        <taxon>Haloarcula</taxon>
    </lineage>
</organism>
<reference evidence="2" key="1">
    <citation type="submission" date="2019-12" db="EMBL/GenBank/DDBJ databases">
        <title>Whole genome sequencing of Haloarcula argentinensis strain pws5.</title>
        <authorList>
            <person name="Verma D.K."/>
            <person name="Gopal K."/>
            <person name="Prasad E.S."/>
        </authorList>
    </citation>
    <scope>NUCLEOTIDE SEQUENCE</scope>
    <source>
        <strain evidence="2">Pws5</strain>
    </source>
</reference>